<dbReference type="PANTHER" id="PTHR10622:SF10">
    <property type="entry name" value="HET DOMAIN-CONTAINING PROTEIN"/>
    <property type="match status" value="1"/>
</dbReference>
<name>A0A2G5HIE1_CERBT</name>
<evidence type="ECO:0000313" key="5">
    <source>
        <dbReference type="Proteomes" id="UP000230605"/>
    </source>
</evidence>
<feature type="coiled-coil region" evidence="1">
    <location>
        <begin position="679"/>
        <end position="706"/>
    </location>
</feature>
<dbReference type="EMBL" id="LKMD01000106">
    <property type="protein sequence ID" value="PIA92327.1"/>
    <property type="molecule type" value="Genomic_DNA"/>
</dbReference>
<feature type="region of interest" description="Disordered" evidence="2">
    <location>
        <begin position="405"/>
        <end position="448"/>
    </location>
</feature>
<evidence type="ECO:0000256" key="1">
    <source>
        <dbReference type="SAM" id="Coils"/>
    </source>
</evidence>
<feature type="compositionally biased region" description="Pro residues" evidence="2">
    <location>
        <begin position="479"/>
        <end position="491"/>
    </location>
</feature>
<sequence>MPAALDCGESCCHSSATESRTHHAGRLQGTSPDVRPHSASASSSQCLFCIPASHSLNCAIWGFCHHLHSKMRLLNVSTLELKEFGESSIPPYYIASHRWTSDETTYKDVKKRRNTTSTGHRKLQSFCDFIQRTNVPTTRAMTTLGIERSCQWLWIDTACMDKSSSADLSECINSMFHYYADSQICYAYLHDVGPLKNHESAIMDFVQSEWFRRGWTLQELLAPRKVVFLNRDWEIFGHKCQLHKCDLSCQGFGTCLNAKIEKITSISLNYLSRQWMPSYLRLMESVQVWMQNRKTERIEDQAYCLLGLLGINLAPIYGERENAQLRLREEFNKRSRRLPAPVMRPLGQTGASPSGHSIYDPAAYEPAGLYAGLSALEARYPGISNDVWSADAKAIQYSNIVVSQSQITSQRTKSESNRARHKSHGPNLVGPISLDDAPKLPVGRLSGPTRDVSRTYSVSARRFRSDTSDCSTIAVPDLGPLPPVPGLPTPIPNEGEGSTSPFVSASGRPKTATGSLTPPSGAIEGSKTLTHALQNAMEAVVARSQSTRTGLREERLRKITEAMNAQPRINDSDLSLLVTKQIEEEPGTPTGERQDEEAAGEEDDDGGKDSAVGRDSLPQLSFELEAPEELHTHFTDATEEDSDRLREPETILLPDSDIESEPDTTELMKAANTDLIEDFAEELRIADDHEASLNRLESEMEDVAGSLLPHANVQERYDKPGERDSLAQFEIEMDAFAKELFPVLEFEGDVRSDVVLEEWL</sequence>
<feature type="domain" description="Heterokaryon incompatibility" evidence="3">
    <location>
        <begin position="92"/>
        <end position="190"/>
    </location>
</feature>
<accession>A0A2G5HIE1</accession>
<feature type="compositionally biased region" description="Acidic residues" evidence="2">
    <location>
        <begin position="594"/>
        <end position="606"/>
    </location>
</feature>
<evidence type="ECO:0000259" key="3">
    <source>
        <dbReference type="Pfam" id="PF06985"/>
    </source>
</evidence>
<feature type="region of interest" description="Disordered" evidence="2">
    <location>
        <begin position="583"/>
        <end position="663"/>
    </location>
</feature>
<dbReference type="AlphaFoldDB" id="A0A2G5HIE1"/>
<organism evidence="4 5">
    <name type="scientific">Cercospora beticola</name>
    <name type="common">Sugarbeet leaf spot fungus</name>
    <dbReference type="NCBI Taxonomy" id="122368"/>
    <lineage>
        <taxon>Eukaryota</taxon>
        <taxon>Fungi</taxon>
        <taxon>Dikarya</taxon>
        <taxon>Ascomycota</taxon>
        <taxon>Pezizomycotina</taxon>
        <taxon>Dothideomycetes</taxon>
        <taxon>Dothideomycetidae</taxon>
        <taxon>Mycosphaerellales</taxon>
        <taxon>Mycosphaerellaceae</taxon>
        <taxon>Cercospora</taxon>
    </lineage>
</organism>
<dbReference type="Pfam" id="PF06985">
    <property type="entry name" value="HET"/>
    <property type="match status" value="1"/>
</dbReference>
<feature type="region of interest" description="Disordered" evidence="2">
    <location>
        <begin position="474"/>
        <end position="521"/>
    </location>
</feature>
<evidence type="ECO:0000256" key="2">
    <source>
        <dbReference type="SAM" id="MobiDB-lite"/>
    </source>
</evidence>
<dbReference type="OrthoDB" id="3645607at2759"/>
<dbReference type="PANTHER" id="PTHR10622">
    <property type="entry name" value="HET DOMAIN-CONTAINING PROTEIN"/>
    <property type="match status" value="1"/>
</dbReference>
<evidence type="ECO:0000313" key="4">
    <source>
        <dbReference type="EMBL" id="PIA92327.1"/>
    </source>
</evidence>
<proteinExistence type="predicted"/>
<comment type="caution">
    <text evidence="4">The sequence shown here is derived from an EMBL/GenBank/DDBJ whole genome shotgun (WGS) entry which is preliminary data.</text>
</comment>
<dbReference type="InterPro" id="IPR010730">
    <property type="entry name" value="HET"/>
</dbReference>
<gene>
    <name evidence="4" type="ORF">CB0940_09241</name>
</gene>
<protein>
    <submittedName>
        <fullName evidence="4">Vegetative incompatibility protein HET-E-1</fullName>
    </submittedName>
</protein>
<dbReference type="Proteomes" id="UP000230605">
    <property type="component" value="Chromosome 7"/>
</dbReference>
<keyword evidence="1" id="KW-0175">Coiled coil</keyword>
<reference evidence="4 5" key="1">
    <citation type="submission" date="2015-10" db="EMBL/GenBank/DDBJ databases">
        <title>The cercosporin biosynthetic gene cluster was horizontally transferred to several fungal lineages and shown to be expanded in Cercospora beticola based on microsynteny with recipient genomes.</title>
        <authorList>
            <person name="De Jonge R."/>
            <person name="Ebert M.K."/>
            <person name="Suttle J.C."/>
            <person name="Jurick Ii W.M."/>
            <person name="Secor G.A."/>
            <person name="Thomma B.P."/>
            <person name="Van De Peer Y."/>
            <person name="Bolton M.D."/>
        </authorList>
    </citation>
    <scope>NUCLEOTIDE SEQUENCE [LARGE SCALE GENOMIC DNA]</scope>
    <source>
        <strain evidence="4 5">09-40</strain>
    </source>
</reference>